<proteinExistence type="predicted"/>
<sequence length="98" mass="11383">MFRRQIIGSSQSIRPKINTITVTRKMNHESVRGTYLSLRCWNRQQHAARLESAEQRQKVSTLTVKITLRFGLKQKRSLVLTLSLTLTALLTKRSEMNK</sequence>
<evidence type="ECO:0000313" key="1">
    <source>
        <dbReference type="EMBL" id="KAI5654797.1"/>
    </source>
</evidence>
<gene>
    <name evidence="1" type="ORF">M9H77_31984</name>
</gene>
<name>A0ACC0A4A5_CATRO</name>
<dbReference type="Proteomes" id="UP001060085">
    <property type="component" value="Linkage Group LG07"/>
</dbReference>
<reference evidence="2" key="1">
    <citation type="journal article" date="2023" name="Nat. Plants">
        <title>Single-cell RNA sequencing provides a high-resolution roadmap for understanding the multicellular compartmentation of specialized metabolism.</title>
        <authorList>
            <person name="Sun S."/>
            <person name="Shen X."/>
            <person name="Li Y."/>
            <person name="Li Y."/>
            <person name="Wang S."/>
            <person name="Li R."/>
            <person name="Zhang H."/>
            <person name="Shen G."/>
            <person name="Guo B."/>
            <person name="Wei J."/>
            <person name="Xu J."/>
            <person name="St-Pierre B."/>
            <person name="Chen S."/>
            <person name="Sun C."/>
        </authorList>
    </citation>
    <scope>NUCLEOTIDE SEQUENCE [LARGE SCALE GENOMIC DNA]</scope>
</reference>
<dbReference type="EMBL" id="CM044707">
    <property type="protein sequence ID" value="KAI5654797.1"/>
    <property type="molecule type" value="Genomic_DNA"/>
</dbReference>
<evidence type="ECO:0000313" key="2">
    <source>
        <dbReference type="Proteomes" id="UP001060085"/>
    </source>
</evidence>
<comment type="caution">
    <text evidence="1">The sequence shown here is derived from an EMBL/GenBank/DDBJ whole genome shotgun (WGS) entry which is preliminary data.</text>
</comment>
<keyword evidence="2" id="KW-1185">Reference proteome</keyword>
<organism evidence="1 2">
    <name type="scientific">Catharanthus roseus</name>
    <name type="common">Madagascar periwinkle</name>
    <name type="synonym">Vinca rosea</name>
    <dbReference type="NCBI Taxonomy" id="4058"/>
    <lineage>
        <taxon>Eukaryota</taxon>
        <taxon>Viridiplantae</taxon>
        <taxon>Streptophyta</taxon>
        <taxon>Embryophyta</taxon>
        <taxon>Tracheophyta</taxon>
        <taxon>Spermatophyta</taxon>
        <taxon>Magnoliopsida</taxon>
        <taxon>eudicotyledons</taxon>
        <taxon>Gunneridae</taxon>
        <taxon>Pentapetalae</taxon>
        <taxon>asterids</taxon>
        <taxon>lamiids</taxon>
        <taxon>Gentianales</taxon>
        <taxon>Apocynaceae</taxon>
        <taxon>Rauvolfioideae</taxon>
        <taxon>Vinceae</taxon>
        <taxon>Catharanthinae</taxon>
        <taxon>Catharanthus</taxon>
    </lineage>
</organism>
<protein>
    <submittedName>
        <fullName evidence="1">Uncharacterized protein</fullName>
    </submittedName>
</protein>
<accession>A0ACC0A4A5</accession>